<feature type="compositionally biased region" description="Basic and acidic residues" evidence="2">
    <location>
        <begin position="561"/>
        <end position="621"/>
    </location>
</feature>
<feature type="signal peptide" evidence="3">
    <location>
        <begin position="1"/>
        <end position="20"/>
    </location>
</feature>
<gene>
    <name evidence="4" type="ORF">NAT50_11440</name>
</gene>
<organism evidence="4 5">
    <name type="scientific">Flavobacterium luminosum</name>
    <dbReference type="NCBI Taxonomy" id="2949086"/>
    <lineage>
        <taxon>Bacteria</taxon>
        <taxon>Pseudomonadati</taxon>
        <taxon>Bacteroidota</taxon>
        <taxon>Flavobacteriia</taxon>
        <taxon>Flavobacteriales</taxon>
        <taxon>Flavobacteriaceae</taxon>
        <taxon>Flavobacterium</taxon>
    </lineage>
</organism>
<dbReference type="NCBIfam" id="TIGR03519">
    <property type="entry name" value="T9SS_PorP_fam"/>
    <property type="match status" value="1"/>
</dbReference>
<evidence type="ECO:0000256" key="1">
    <source>
        <dbReference type="SAM" id="Coils"/>
    </source>
</evidence>
<proteinExistence type="predicted"/>
<dbReference type="EMBL" id="JAMLJM010000010">
    <property type="protein sequence ID" value="MCL9809970.1"/>
    <property type="molecule type" value="Genomic_DNA"/>
</dbReference>
<dbReference type="InterPro" id="IPR019861">
    <property type="entry name" value="PorP/SprF_Bacteroidetes"/>
</dbReference>
<feature type="coiled-coil region" evidence="1">
    <location>
        <begin position="972"/>
        <end position="999"/>
    </location>
</feature>
<evidence type="ECO:0000313" key="5">
    <source>
        <dbReference type="Proteomes" id="UP001317191"/>
    </source>
</evidence>
<evidence type="ECO:0000256" key="3">
    <source>
        <dbReference type="SAM" id="SignalP"/>
    </source>
</evidence>
<dbReference type="Pfam" id="PF11751">
    <property type="entry name" value="PorP_SprF"/>
    <property type="match status" value="1"/>
</dbReference>
<comment type="caution">
    <text evidence="4">The sequence shown here is derived from an EMBL/GenBank/DDBJ whole genome shotgun (WGS) entry which is preliminary data.</text>
</comment>
<feature type="chain" id="PRO_5046741465" evidence="3">
    <location>
        <begin position="21"/>
        <end position="1137"/>
    </location>
</feature>
<feature type="compositionally biased region" description="Basic and acidic residues" evidence="2">
    <location>
        <begin position="768"/>
        <end position="835"/>
    </location>
</feature>
<feature type="region of interest" description="Disordered" evidence="2">
    <location>
        <begin position="317"/>
        <end position="337"/>
    </location>
</feature>
<name>A0ABT0TRJ1_9FLAO</name>
<evidence type="ECO:0000313" key="4">
    <source>
        <dbReference type="EMBL" id="MCL9809970.1"/>
    </source>
</evidence>
<feature type="compositionally biased region" description="Basic and acidic residues" evidence="2">
    <location>
        <begin position="630"/>
        <end position="675"/>
    </location>
</feature>
<protein>
    <submittedName>
        <fullName evidence="4">PorP/SprF family type IX secretion system membrane protein</fullName>
    </submittedName>
</protein>
<feature type="region of interest" description="Disordered" evidence="2">
    <location>
        <begin position="482"/>
        <end position="675"/>
    </location>
</feature>
<keyword evidence="1" id="KW-0175">Coiled coil</keyword>
<feature type="region of interest" description="Disordered" evidence="2">
    <location>
        <begin position="442"/>
        <end position="469"/>
    </location>
</feature>
<feature type="compositionally biased region" description="Basic and acidic residues" evidence="2">
    <location>
        <begin position="492"/>
        <end position="552"/>
    </location>
</feature>
<dbReference type="Proteomes" id="UP001317191">
    <property type="component" value="Unassembled WGS sequence"/>
</dbReference>
<sequence length="1137" mass="126251">MRKKLLSTLLFFNLFGVLHAQTTDGVVSFDLPIKNSLKFNKFLINPTFSFVREDESFISFTNKRQWMGFEDAPTTYFFSYSGKFRDQNGIGFGVFQRNIGVLTTFGAVGNFTRNVEINRDSNFSFGLNLAYVNSGLNEGKIITNESDPSLQNIAKNSLLTINPGINYSTGMIDLGLTANNIFYYNFNSSEMVSDDPMKSIAAHLMYTGYIYDRGFFENAKFSTILRGEMAKEKTILSGSVLLNAPKGIWAQAGYNSVYGASGGLGIILAKKISIGYTVEKGFGNFSNFGLTHEVTLAYKIKGYGDYEDAKPIVRATNKTNPYSKPAPVKKKSAAELQKEREALLASRQKEERDRLERERLLREKAMAEAKAKAEEAARLRAEREKAMAEARAKAEAEARAKAEADKNKALSEADRLRLEKAAAERARLEAEARAKAEAARKIQEAKQAEQDRLKAKVEADNKAKAEESARIKAEEAARIKAEQEQAQAAAKAKSEAEVRAKAEEAARLKAESEAKAKEEADRKAREAAEAKAKADDAARIKAEEASRIKAEQEQAQAAAKAKAEAEVRAKAEEAARLKAESEAKAKEEADRKAREAAEAKAKADETARIKAEEAARIKAEQEQAQAAAKAKADAEVRAKAEEAARLKAESEAKAKEEADRKAREAAEAKARADEAARIKAEEAARIKAEQEQAQAAAKAKADAEARAKAEETARLKAESEAKAKEEADRKAREAAEAKAKADEAARIKAEEAARIKAEQEQAQAAAKAKAEAEVRAKAEEAARLKAESEAKAKEEADRKAREAAEAKAKEEEAARKKAEAEAREKAREEERLRKEAAERAKLEANKTAEDKEIENLTQVIDDSKKIQNQNVDKFKALVDAKQRELLELRKENDLTEQGVVIQTKEVEFQSASAANRAIENLKSEISQSTQEQARFIQEFEALAIARLRTVPSKNDLINKSYAEALLKLKTEKATTDKQNQELIAKLDQIKAEIEVEKKRRIKRAQFDSTQDKYLKDRATLKQIKETTSPTGQQFKPTDFDYGDEDQANMQIVKNVENIQPGFYLVLAVHKDPAKRDEFLKKVIQAGQTNIDFFYNVATSSYYIYYQKFEEIDEATSAMNEKGSKPYNGKMVVVKVEK</sequence>
<keyword evidence="3" id="KW-0732">Signal</keyword>
<feature type="compositionally biased region" description="Basic and acidic residues" evidence="2">
    <location>
        <begin position="699"/>
        <end position="759"/>
    </location>
</feature>
<keyword evidence="5" id="KW-1185">Reference proteome</keyword>
<evidence type="ECO:0000256" key="2">
    <source>
        <dbReference type="SAM" id="MobiDB-lite"/>
    </source>
</evidence>
<dbReference type="RefSeq" id="WP_250593361.1">
    <property type="nucleotide sequence ID" value="NZ_JAMLJM010000010.1"/>
</dbReference>
<reference evidence="4 5" key="1">
    <citation type="submission" date="2022-05" db="EMBL/GenBank/DDBJ databases">
        <title>Flavobacterium sp., isolated from activated sludge.</title>
        <authorList>
            <person name="Ran Q."/>
        </authorList>
    </citation>
    <scope>NUCLEOTIDE SEQUENCE [LARGE SCALE GENOMIC DNA]</scope>
    <source>
        <strain evidence="4 5">HXWNR70</strain>
    </source>
</reference>
<accession>A0ABT0TRJ1</accession>
<feature type="region of interest" description="Disordered" evidence="2">
    <location>
        <begin position="687"/>
        <end position="835"/>
    </location>
</feature>